<keyword evidence="1" id="KW-0175">Coiled coil</keyword>
<reference evidence="2 3" key="1">
    <citation type="submission" date="2018-08" db="EMBL/GenBank/DDBJ databases">
        <title>A genome reference for cultivated species of the human gut microbiota.</title>
        <authorList>
            <person name="Zou Y."/>
            <person name="Xue W."/>
            <person name="Luo G."/>
        </authorList>
    </citation>
    <scope>NUCLEOTIDE SEQUENCE [LARGE SCALE GENOMIC DNA]</scope>
    <source>
        <strain evidence="2 3">AM33-3BH</strain>
    </source>
</reference>
<protein>
    <submittedName>
        <fullName evidence="2">Uncharacterized protein</fullName>
    </submittedName>
</protein>
<evidence type="ECO:0000313" key="2">
    <source>
        <dbReference type="EMBL" id="RHC94789.1"/>
    </source>
</evidence>
<gene>
    <name evidence="2" type="ORF">DW820_05465</name>
</gene>
<dbReference type="RefSeq" id="WP_118095677.1">
    <property type="nucleotide sequence ID" value="NZ_QSIO01000002.1"/>
</dbReference>
<proteinExistence type="predicted"/>
<organism evidence="2 3">
    <name type="scientific">Streptococcus parasanguinis</name>
    <dbReference type="NCBI Taxonomy" id="1318"/>
    <lineage>
        <taxon>Bacteria</taxon>
        <taxon>Bacillati</taxon>
        <taxon>Bacillota</taxon>
        <taxon>Bacilli</taxon>
        <taxon>Lactobacillales</taxon>
        <taxon>Streptococcaceae</taxon>
        <taxon>Streptococcus</taxon>
    </lineage>
</organism>
<dbReference type="AlphaFoldDB" id="A0A414CIF9"/>
<sequence>MKENTYVSIITDLANQLASKSINEAEFKARLNEAQQEKTQLIQELETYRSVLESDKDLKDLFEEIKNKNEVNA</sequence>
<accession>A0A414CIF9</accession>
<dbReference type="Proteomes" id="UP000285773">
    <property type="component" value="Unassembled WGS sequence"/>
</dbReference>
<evidence type="ECO:0000313" key="3">
    <source>
        <dbReference type="Proteomes" id="UP000285773"/>
    </source>
</evidence>
<evidence type="ECO:0000256" key="1">
    <source>
        <dbReference type="SAM" id="Coils"/>
    </source>
</evidence>
<dbReference type="EMBL" id="QSIO01000002">
    <property type="protein sequence ID" value="RHC94789.1"/>
    <property type="molecule type" value="Genomic_DNA"/>
</dbReference>
<feature type="coiled-coil region" evidence="1">
    <location>
        <begin position="17"/>
        <end position="51"/>
    </location>
</feature>
<comment type="caution">
    <text evidence="2">The sequence shown here is derived from an EMBL/GenBank/DDBJ whole genome shotgun (WGS) entry which is preliminary data.</text>
</comment>
<name>A0A414CIF9_STRPA</name>